<proteinExistence type="predicted"/>
<organism evidence="1">
    <name type="scientific">Serratia fonticola</name>
    <dbReference type="NCBI Taxonomy" id="47917"/>
    <lineage>
        <taxon>Bacteria</taxon>
        <taxon>Pseudomonadati</taxon>
        <taxon>Pseudomonadota</taxon>
        <taxon>Gammaproteobacteria</taxon>
        <taxon>Enterobacterales</taxon>
        <taxon>Yersiniaceae</taxon>
        <taxon>Serratia</taxon>
    </lineage>
</organism>
<protein>
    <submittedName>
        <fullName evidence="1">Uncharacterized protein</fullName>
    </submittedName>
</protein>
<sequence>MRSITSSLPLRPRRVWVPLHDINFSQGQPVRKIAHLNDYAQQGWEGNVLAQAK</sequence>
<gene>
    <name evidence="1" type="ORF">NCTC12965_00740</name>
</gene>
<dbReference type="EMBL" id="CABEEZ010000019">
    <property type="protein sequence ID" value="VTR19156.1"/>
    <property type="molecule type" value="Genomic_DNA"/>
</dbReference>
<name>A0A4U9TGK7_SERFO</name>
<dbReference type="AlphaFoldDB" id="A0A4U9TGK7"/>
<evidence type="ECO:0000313" key="1">
    <source>
        <dbReference type="EMBL" id="VTR19156.1"/>
    </source>
</evidence>
<accession>A0A4U9TGK7</accession>
<reference evidence="1" key="1">
    <citation type="submission" date="2019-05" db="EMBL/GenBank/DDBJ databases">
        <authorList>
            <consortium name="Pathogen Informatics"/>
        </authorList>
    </citation>
    <scope>NUCLEOTIDE SEQUENCE [LARGE SCALE GENOMIC DNA]</scope>
    <source>
        <strain evidence="1">NCTC12965</strain>
    </source>
</reference>